<keyword evidence="3" id="KW-0418">Kinase</keyword>
<dbReference type="Proteomes" id="UP000247973">
    <property type="component" value="Unassembled WGS sequence"/>
</dbReference>
<dbReference type="AlphaFoldDB" id="A0A2V3PMX2"/>
<comment type="caution">
    <text evidence="3">The sequence shown here is derived from an EMBL/GenBank/DDBJ whole genome shotgun (WGS) entry which is preliminary data.</text>
</comment>
<keyword evidence="3" id="KW-0808">Transferase</keyword>
<keyword evidence="1" id="KW-1133">Transmembrane helix</keyword>
<proteinExistence type="predicted"/>
<reference evidence="3 4" key="1">
    <citation type="submission" date="2018-03" db="EMBL/GenBank/DDBJ databases">
        <title>Genomic Encyclopedia of Archaeal and Bacterial Type Strains, Phase II (KMG-II): from individual species to whole genera.</title>
        <authorList>
            <person name="Goeker M."/>
        </authorList>
    </citation>
    <scope>NUCLEOTIDE SEQUENCE [LARGE SCALE GENOMIC DNA]</scope>
    <source>
        <strain evidence="3 4">DSM 100214</strain>
    </source>
</reference>
<keyword evidence="1" id="KW-0472">Membrane</keyword>
<evidence type="ECO:0000259" key="2">
    <source>
        <dbReference type="Pfam" id="PF06580"/>
    </source>
</evidence>
<evidence type="ECO:0000313" key="4">
    <source>
        <dbReference type="Proteomes" id="UP000247973"/>
    </source>
</evidence>
<feature type="transmembrane region" description="Helical" evidence="1">
    <location>
        <begin position="86"/>
        <end position="104"/>
    </location>
</feature>
<evidence type="ECO:0000256" key="1">
    <source>
        <dbReference type="SAM" id="Phobius"/>
    </source>
</evidence>
<protein>
    <submittedName>
        <fullName evidence="3">Histidine kinase</fullName>
    </submittedName>
</protein>
<feature type="transmembrane region" description="Helical" evidence="1">
    <location>
        <begin position="138"/>
        <end position="166"/>
    </location>
</feature>
<feature type="transmembrane region" description="Helical" evidence="1">
    <location>
        <begin position="51"/>
        <end position="74"/>
    </location>
</feature>
<sequence length="371" mass="42749">MIKKIEDTLNDFLLKPQFRIYRHLFLLLASVAVAMNILWDVPDKIIWTGSRIGIAIIYLGTTMVMIYFNIYVLVPKFLIKNKFTQYILSAIGLVTFSLIAIVMMQEFLYSTPGIAREHVVENEINPNAYPAEEDQSGLILAAVVGITSSIFGTSLLIAGVSAFMLFRYWIMNNQRISDLKSETLQSELNFLKSQINPHFLFNMLNNANIMVDEDPEMASRILTKLDGMLRYQINDSTRDKVDLKEDILFLTSFLDLEKTRRDHFEYSITQEGDLDHIEVPPLLFIPFVENAVKHNPDNNNLSYVYLFFELKDNELTFKCKNSKPDRPIQRKVGGLGLANIRRRLDLLYGNNYSLELEETETTYTATLQLKL</sequence>
<keyword evidence="4" id="KW-1185">Reference proteome</keyword>
<dbReference type="InterPro" id="IPR050640">
    <property type="entry name" value="Bact_2-comp_sensor_kinase"/>
</dbReference>
<dbReference type="PANTHER" id="PTHR34220">
    <property type="entry name" value="SENSOR HISTIDINE KINASE YPDA"/>
    <property type="match status" value="1"/>
</dbReference>
<dbReference type="GO" id="GO:0016020">
    <property type="term" value="C:membrane"/>
    <property type="evidence" value="ECO:0007669"/>
    <property type="project" value="InterPro"/>
</dbReference>
<feature type="domain" description="Signal transduction histidine kinase internal region" evidence="2">
    <location>
        <begin position="186"/>
        <end position="261"/>
    </location>
</feature>
<dbReference type="GO" id="GO:0000155">
    <property type="term" value="F:phosphorelay sensor kinase activity"/>
    <property type="evidence" value="ECO:0007669"/>
    <property type="project" value="InterPro"/>
</dbReference>
<accession>A0A2V3PMX2</accession>
<dbReference type="InterPro" id="IPR010559">
    <property type="entry name" value="Sig_transdc_His_kin_internal"/>
</dbReference>
<name>A0A2V3PMX2_9BACT</name>
<evidence type="ECO:0000313" key="3">
    <source>
        <dbReference type="EMBL" id="PXV62329.1"/>
    </source>
</evidence>
<feature type="transmembrane region" description="Helical" evidence="1">
    <location>
        <begin position="20"/>
        <end position="39"/>
    </location>
</feature>
<organism evidence="3 4">
    <name type="scientific">Dysgonomonas alginatilytica</name>
    <dbReference type="NCBI Taxonomy" id="1605892"/>
    <lineage>
        <taxon>Bacteria</taxon>
        <taxon>Pseudomonadati</taxon>
        <taxon>Bacteroidota</taxon>
        <taxon>Bacteroidia</taxon>
        <taxon>Bacteroidales</taxon>
        <taxon>Dysgonomonadaceae</taxon>
        <taxon>Dysgonomonas</taxon>
    </lineage>
</organism>
<dbReference type="OrthoDB" id="9809908at2"/>
<dbReference type="RefSeq" id="WP_110311466.1">
    <property type="nucleotide sequence ID" value="NZ_QICL01000020.1"/>
</dbReference>
<dbReference type="EMBL" id="QICL01000020">
    <property type="protein sequence ID" value="PXV62329.1"/>
    <property type="molecule type" value="Genomic_DNA"/>
</dbReference>
<gene>
    <name evidence="3" type="ORF">CLV62_12016</name>
</gene>
<dbReference type="InterPro" id="IPR036890">
    <property type="entry name" value="HATPase_C_sf"/>
</dbReference>
<keyword evidence="1" id="KW-0812">Transmembrane</keyword>
<dbReference type="Pfam" id="PF06580">
    <property type="entry name" value="His_kinase"/>
    <property type="match status" value="1"/>
</dbReference>
<dbReference type="Gene3D" id="3.30.565.10">
    <property type="entry name" value="Histidine kinase-like ATPase, C-terminal domain"/>
    <property type="match status" value="1"/>
</dbReference>
<dbReference type="PANTHER" id="PTHR34220:SF7">
    <property type="entry name" value="SENSOR HISTIDINE KINASE YPDA"/>
    <property type="match status" value="1"/>
</dbReference>
<dbReference type="SUPFAM" id="SSF55874">
    <property type="entry name" value="ATPase domain of HSP90 chaperone/DNA topoisomerase II/histidine kinase"/>
    <property type="match status" value="1"/>
</dbReference>